<dbReference type="RefSeq" id="WP_029427803.1">
    <property type="nucleotide sequence ID" value="NZ_CP012801.1"/>
</dbReference>
<dbReference type="KEGG" id="bcel:BcellWH2_01782"/>
<evidence type="ECO:0000256" key="1">
    <source>
        <dbReference type="ARBA" id="ARBA00022679"/>
    </source>
</evidence>
<keyword evidence="2 5" id="KW-0012">Acyltransferase</keyword>
<evidence type="ECO:0000259" key="4">
    <source>
        <dbReference type="Pfam" id="PF08545"/>
    </source>
</evidence>
<reference evidence="5 6" key="1">
    <citation type="journal article" date="2015" name="Science">
        <title>Genetic determinants of in vivo fitness and diet responsiveness in multiple human gut Bacteroides.</title>
        <authorList>
            <person name="Wu M."/>
            <person name="McNulty N.P."/>
            <person name="Rodionov D.A."/>
            <person name="Khoroshkin M.S."/>
            <person name="Griffin N.W."/>
            <person name="Cheng J."/>
            <person name="Latreille P."/>
            <person name="Kerstetter R.A."/>
            <person name="Terrapon N."/>
            <person name="Henrissat B."/>
            <person name="Osterman A.L."/>
            <person name="Gordon J.I."/>
        </authorList>
    </citation>
    <scope>NUCLEOTIDE SEQUENCE [LARGE SCALE GENOMIC DNA]</scope>
    <source>
        <strain evidence="5 6">WH2</strain>
    </source>
</reference>
<dbReference type="Pfam" id="PF08545">
    <property type="entry name" value="ACP_syn_III"/>
    <property type="match status" value="1"/>
</dbReference>
<dbReference type="CDD" id="cd00830">
    <property type="entry name" value="KAS_III"/>
    <property type="match status" value="1"/>
</dbReference>
<dbReference type="SUPFAM" id="SSF53901">
    <property type="entry name" value="Thiolase-like"/>
    <property type="match status" value="1"/>
</dbReference>
<dbReference type="InterPro" id="IPR016039">
    <property type="entry name" value="Thiolase-like"/>
</dbReference>
<dbReference type="PANTHER" id="PTHR34069:SF2">
    <property type="entry name" value="BETA-KETOACYL-[ACYL-CARRIER-PROTEIN] SYNTHASE III"/>
    <property type="match status" value="1"/>
</dbReference>
<dbReference type="GO" id="GO:0033818">
    <property type="term" value="F:beta-ketoacyl-acyl-carrier-protein synthase III activity"/>
    <property type="evidence" value="ECO:0007669"/>
    <property type="project" value="UniProtKB-EC"/>
</dbReference>
<dbReference type="Proteomes" id="UP000061809">
    <property type="component" value="Chromosome"/>
</dbReference>
<evidence type="ECO:0000259" key="3">
    <source>
        <dbReference type="Pfam" id="PF08541"/>
    </source>
</evidence>
<evidence type="ECO:0000313" key="6">
    <source>
        <dbReference type="Proteomes" id="UP000061809"/>
    </source>
</evidence>
<feature type="domain" description="Beta-ketoacyl-[acyl-carrier-protein] synthase III N-terminal" evidence="4">
    <location>
        <begin position="113"/>
        <end position="190"/>
    </location>
</feature>
<organism evidence="5 6">
    <name type="scientific">Bacteroides cellulosilyticus</name>
    <dbReference type="NCBI Taxonomy" id="246787"/>
    <lineage>
        <taxon>Bacteria</taxon>
        <taxon>Pseudomonadati</taxon>
        <taxon>Bacteroidota</taxon>
        <taxon>Bacteroidia</taxon>
        <taxon>Bacteroidales</taxon>
        <taxon>Bacteroidaceae</taxon>
        <taxon>Bacteroides</taxon>
    </lineage>
</organism>
<protein>
    <submittedName>
        <fullName evidence="5">3-oxoacyl-[acyl-carrier-protein] synthase 3</fullName>
        <ecNumber evidence="5">2.3.1.180</ecNumber>
    </submittedName>
</protein>
<name>A0A0N7IF27_9BACE</name>
<evidence type="ECO:0000256" key="2">
    <source>
        <dbReference type="ARBA" id="ARBA00023315"/>
    </source>
</evidence>
<dbReference type="EC" id="2.3.1.180" evidence="5"/>
<dbReference type="PANTHER" id="PTHR34069">
    <property type="entry name" value="3-OXOACYL-[ACYL-CARRIER-PROTEIN] SYNTHASE 3"/>
    <property type="match status" value="1"/>
</dbReference>
<feature type="domain" description="Beta-ketoacyl-[acyl-carrier-protein] synthase III C-terminal" evidence="3">
    <location>
        <begin position="251"/>
        <end position="339"/>
    </location>
</feature>
<dbReference type="InterPro" id="IPR013747">
    <property type="entry name" value="ACP_syn_III_C"/>
</dbReference>
<dbReference type="GO" id="GO:0044550">
    <property type="term" value="P:secondary metabolite biosynthetic process"/>
    <property type="evidence" value="ECO:0007669"/>
    <property type="project" value="TreeGrafter"/>
</dbReference>
<dbReference type="Gene3D" id="3.40.47.10">
    <property type="match status" value="1"/>
</dbReference>
<dbReference type="AlphaFoldDB" id="A0A0N7IF27"/>
<dbReference type="EMBL" id="CP012801">
    <property type="protein sequence ID" value="ALJ59035.1"/>
    <property type="molecule type" value="Genomic_DNA"/>
</dbReference>
<sequence length="352" mass="38614">MAHQIIKNVSIVGITTCVPRNVEENTSLPLFKEGEVEKVILSTGIERRRIVDPGVTSGDLCYKAAEDLIQGLGWNNEEIDCLIFVSQTQDYILPATSCVIQGKLRLPNSCCCFDISYGCSGWVYGLSVISAMISTGIMKKGLLLVGDTTSTFKSAKDKTARPLFGDAGTATALVFDPNAEDIKFALYANGNKFDSIIVTDGGCRNPFSVSSLEETEYEDGAIRTPMHSAMNGMDVFSFGITKGPEVTKDVLEFAGKTVDDVDFFIFHQANKFMNEKIRKKLKIAEEKVPYSMKDFGNVSCATIPLTINYRFKEVAELQGKEIVATAFGVGLSWGSTSFKLNDIKYLGMSEYE</sequence>
<evidence type="ECO:0000313" key="5">
    <source>
        <dbReference type="EMBL" id="ALJ59035.1"/>
    </source>
</evidence>
<dbReference type="GO" id="GO:0006633">
    <property type="term" value="P:fatty acid biosynthetic process"/>
    <property type="evidence" value="ECO:0007669"/>
    <property type="project" value="InterPro"/>
</dbReference>
<keyword evidence="1 5" id="KW-0808">Transferase</keyword>
<dbReference type="InterPro" id="IPR013751">
    <property type="entry name" value="ACP_syn_III_N"/>
</dbReference>
<dbReference type="PATRIC" id="fig|246787.4.peg.1837"/>
<dbReference type="GO" id="GO:0004315">
    <property type="term" value="F:3-oxoacyl-[acyl-carrier-protein] synthase activity"/>
    <property type="evidence" value="ECO:0007669"/>
    <property type="project" value="InterPro"/>
</dbReference>
<gene>
    <name evidence="5" type="primary">fabH_2</name>
    <name evidence="5" type="ORF">BcellWH2_01782</name>
</gene>
<dbReference type="Pfam" id="PF08541">
    <property type="entry name" value="ACP_syn_III_C"/>
    <property type="match status" value="1"/>
</dbReference>
<accession>A0A0N7IF27</accession>
<proteinExistence type="predicted"/>